<protein>
    <submittedName>
        <fullName evidence="1">Uncharacterized protein</fullName>
    </submittedName>
</protein>
<name>A0ABR3D997_NEUIN</name>
<evidence type="ECO:0000313" key="1">
    <source>
        <dbReference type="EMBL" id="KAL0469259.1"/>
    </source>
</evidence>
<dbReference type="EMBL" id="JAVLET010000005">
    <property type="protein sequence ID" value="KAL0469259.1"/>
    <property type="molecule type" value="Genomic_DNA"/>
</dbReference>
<keyword evidence="2" id="KW-1185">Reference proteome</keyword>
<comment type="caution">
    <text evidence="1">The sequence shown here is derived from an EMBL/GenBank/DDBJ whole genome shotgun (WGS) entry which is preliminary data.</text>
</comment>
<sequence length="104" mass="11828">MAASSVLEWNWNTVGRASQWFIPRWQRIAICCLGGFFVSIPLATQSERYNEQELEGSIRLIPVHYLTGRCRYMAIAGVWEEGCTGHIQPEHEPATSATFRQPCL</sequence>
<gene>
    <name evidence="1" type="ORF">QR685DRAFT_572285</name>
</gene>
<organism evidence="1 2">
    <name type="scientific">Neurospora intermedia</name>
    <dbReference type="NCBI Taxonomy" id="5142"/>
    <lineage>
        <taxon>Eukaryota</taxon>
        <taxon>Fungi</taxon>
        <taxon>Dikarya</taxon>
        <taxon>Ascomycota</taxon>
        <taxon>Pezizomycotina</taxon>
        <taxon>Sordariomycetes</taxon>
        <taxon>Sordariomycetidae</taxon>
        <taxon>Sordariales</taxon>
        <taxon>Sordariaceae</taxon>
        <taxon>Neurospora</taxon>
    </lineage>
</organism>
<evidence type="ECO:0000313" key="2">
    <source>
        <dbReference type="Proteomes" id="UP001451303"/>
    </source>
</evidence>
<accession>A0ABR3D997</accession>
<dbReference type="Proteomes" id="UP001451303">
    <property type="component" value="Unassembled WGS sequence"/>
</dbReference>
<proteinExistence type="predicted"/>
<reference evidence="1 2" key="1">
    <citation type="submission" date="2023-09" db="EMBL/GenBank/DDBJ databases">
        <title>Multi-omics analysis of a traditional fermented food reveals byproduct-associated fungal strains for waste-to-food upcycling.</title>
        <authorList>
            <consortium name="Lawrence Berkeley National Laboratory"/>
            <person name="Rekdal V.M."/>
            <person name="Villalobos-Escobedo J.M."/>
            <person name="Rodriguez-Valeron N."/>
            <person name="Garcia M.O."/>
            <person name="Vasquez D.P."/>
            <person name="Damayanti I."/>
            <person name="Sorensen P.M."/>
            <person name="Baidoo E.E."/>
            <person name="De Carvalho A.C."/>
            <person name="Riley R."/>
            <person name="Lipzen A."/>
            <person name="He G."/>
            <person name="Yan M."/>
            <person name="Haridas S."/>
            <person name="Daum C."/>
            <person name="Yoshinaga Y."/>
            <person name="Ng V."/>
            <person name="Grigoriev I.V."/>
            <person name="Munk R."/>
            <person name="Nuraida L."/>
            <person name="Wijaya C.H."/>
            <person name="Morales P.-C."/>
            <person name="Keasling J.D."/>
        </authorList>
    </citation>
    <scope>NUCLEOTIDE SEQUENCE [LARGE SCALE GENOMIC DNA]</scope>
    <source>
        <strain evidence="1 2">FGSC 2613</strain>
    </source>
</reference>